<keyword evidence="2 6" id="KW-0812">Transmembrane</keyword>
<organism evidence="8 9">
    <name type="scientific">Macrophomina phaseolina (strain MS6)</name>
    <name type="common">Charcoal rot fungus</name>
    <dbReference type="NCBI Taxonomy" id="1126212"/>
    <lineage>
        <taxon>Eukaryota</taxon>
        <taxon>Fungi</taxon>
        <taxon>Dikarya</taxon>
        <taxon>Ascomycota</taxon>
        <taxon>Pezizomycotina</taxon>
        <taxon>Dothideomycetes</taxon>
        <taxon>Dothideomycetes incertae sedis</taxon>
        <taxon>Botryosphaeriales</taxon>
        <taxon>Botryosphaeriaceae</taxon>
        <taxon>Macrophomina</taxon>
    </lineage>
</organism>
<keyword evidence="3 6" id="KW-1133">Transmembrane helix</keyword>
<dbReference type="GO" id="GO:0016020">
    <property type="term" value="C:membrane"/>
    <property type="evidence" value="ECO:0007669"/>
    <property type="project" value="UniProtKB-SubCell"/>
</dbReference>
<evidence type="ECO:0000256" key="6">
    <source>
        <dbReference type="SAM" id="Phobius"/>
    </source>
</evidence>
<evidence type="ECO:0000259" key="7">
    <source>
        <dbReference type="Pfam" id="PF20684"/>
    </source>
</evidence>
<evidence type="ECO:0000256" key="4">
    <source>
        <dbReference type="ARBA" id="ARBA00023136"/>
    </source>
</evidence>
<dbReference type="OrthoDB" id="3934549at2759"/>
<evidence type="ECO:0000256" key="1">
    <source>
        <dbReference type="ARBA" id="ARBA00004141"/>
    </source>
</evidence>
<dbReference type="Pfam" id="PF20684">
    <property type="entry name" value="Fung_rhodopsin"/>
    <property type="match status" value="1"/>
</dbReference>
<dbReference type="VEuPathDB" id="FungiDB:MPH_09005"/>
<protein>
    <recommendedName>
        <fullName evidence="7">Rhodopsin domain-containing protein</fullName>
    </recommendedName>
</protein>
<feature type="transmembrane region" description="Helical" evidence="6">
    <location>
        <begin position="21"/>
        <end position="47"/>
    </location>
</feature>
<dbReference type="InterPro" id="IPR049326">
    <property type="entry name" value="Rhodopsin_dom_fungi"/>
</dbReference>
<gene>
    <name evidence="8" type="ORF">MPH_09005</name>
</gene>
<evidence type="ECO:0000256" key="3">
    <source>
        <dbReference type="ARBA" id="ARBA00022989"/>
    </source>
</evidence>
<comment type="similarity">
    <text evidence="5">Belongs to the SAT4 family.</text>
</comment>
<dbReference type="PANTHER" id="PTHR33048">
    <property type="entry name" value="PTH11-LIKE INTEGRAL MEMBRANE PROTEIN (AFU_ORTHOLOGUE AFUA_5G11245)"/>
    <property type="match status" value="1"/>
</dbReference>
<name>K2RGV2_MACPH</name>
<dbReference type="EMBL" id="AHHD01000383">
    <property type="protein sequence ID" value="EKG13823.1"/>
    <property type="molecule type" value="Genomic_DNA"/>
</dbReference>
<accession>K2RGV2</accession>
<dbReference type="STRING" id="1126212.K2RGV2"/>
<dbReference type="InParanoid" id="K2RGV2"/>
<evidence type="ECO:0000313" key="9">
    <source>
        <dbReference type="Proteomes" id="UP000007129"/>
    </source>
</evidence>
<keyword evidence="4 6" id="KW-0472">Membrane</keyword>
<evidence type="ECO:0000313" key="8">
    <source>
        <dbReference type="EMBL" id="EKG13823.1"/>
    </source>
</evidence>
<dbReference type="AlphaFoldDB" id="K2RGV2"/>
<reference evidence="8 9" key="1">
    <citation type="journal article" date="2012" name="BMC Genomics">
        <title>Tools to kill: Genome of one of the most destructive plant pathogenic fungi Macrophomina phaseolina.</title>
        <authorList>
            <person name="Islam M.S."/>
            <person name="Haque M.S."/>
            <person name="Islam M.M."/>
            <person name="Emdad E.M."/>
            <person name="Halim A."/>
            <person name="Hossen Q.M.M."/>
            <person name="Hossain M.Z."/>
            <person name="Ahmed B."/>
            <person name="Rahim S."/>
            <person name="Rahman M.S."/>
            <person name="Alam M.M."/>
            <person name="Hou S."/>
            <person name="Wan X."/>
            <person name="Saito J.A."/>
            <person name="Alam M."/>
        </authorList>
    </citation>
    <scope>NUCLEOTIDE SEQUENCE [LARGE SCALE GENOMIC DNA]</scope>
    <source>
        <strain evidence="8 9">MS6</strain>
    </source>
</reference>
<dbReference type="Proteomes" id="UP000007129">
    <property type="component" value="Unassembled WGS sequence"/>
</dbReference>
<evidence type="ECO:0000256" key="5">
    <source>
        <dbReference type="ARBA" id="ARBA00038359"/>
    </source>
</evidence>
<dbReference type="HOGENOM" id="CLU_028200_25_2_1"/>
<feature type="transmembrane region" description="Helical" evidence="6">
    <location>
        <begin position="67"/>
        <end position="92"/>
    </location>
</feature>
<dbReference type="PANTHER" id="PTHR33048:SF161">
    <property type="entry name" value="INTEGRAL MEMBRANE PROTEIN"/>
    <property type="match status" value="1"/>
</dbReference>
<sequence length="113" mass="12651">MALIKTSILLFYRRIFLPHTSFSIIIAVLITTIWLWAIATTLTAFLLCHPFPYNWGVGEGTCGNRVANFVVNGAINMLTDASMLVLPLPYIFTLQMGVWKRLGVATWFCLGVL</sequence>
<feature type="domain" description="Rhodopsin" evidence="7">
    <location>
        <begin position="2"/>
        <end position="112"/>
    </location>
</feature>
<evidence type="ECO:0000256" key="2">
    <source>
        <dbReference type="ARBA" id="ARBA00022692"/>
    </source>
</evidence>
<dbReference type="InterPro" id="IPR052337">
    <property type="entry name" value="SAT4-like"/>
</dbReference>
<comment type="caution">
    <text evidence="8">The sequence shown here is derived from an EMBL/GenBank/DDBJ whole genome shotgun (WGS) entry which is preliminary data.</text>
</comment>
<comment type="subcellular location">
    <subcellularLocation>
        <location evidence="1">Membrane</location>
        <topology evidence="1">Multi-pass membrane protein</topology>
    </subcellularLocation>
</comment>
<proteinExistence type="inferred from homology"/>